<dbReference type="InterPro" id="IPR011009">
    <property type="entry name" value="Kinase-like_dom_sf"/>
</dbReference>
<evidence type="ECO:0000256" key="5">
    <source>
        <dbReference type="ARBA" id="ARBA00022741"/>
    </source>
</evidence>
<dbReference type="GO" id="GO:0005524">
    <property type="term" value="F:ATP binding"/>
    <property type="evidence" value="ECO:0007669"/>
    <property type="project" value="UniProtKB-UniRule"/>
</dbReference>
<feature type="compositionally biased region" description="Pro residues" evidence="12">
    <location>
        <begin position="298"/>
        <end position="316"/>
    </location>
</feature>
<feature type="region of interest" description="Disordered" evidence="12">
    <location>
        <begin position="298"/>
        <end position="342"/>
    </location>
</feature>
<evidence type="ECO:0000256" key="9">
    <source>
        <dbReference type="ARBA" id="ARBA00047899"/>
    </source>
</evidence>
<reference evidence="15 16" key="1">
    <citation type="journal article" date="2016" name="Front. Microbiol.">
        <title>Genome and transcriptome sequences reveal the specific parasitism of the nematophagous Purpureocillium lilacinum 36-1.</title>
        <authorList>
            <person name="Xie J."/>
            <person name="Li S."/>
            <person name="Mo C."/>
            <person name="Xiao X."/>
            <person name="Peng D."/>
            <person name="Wang G."/>
            <person name="Xiao Y."/>
        </authorList>
    </citation>
    <scope>NUCLEOTIDE SEQUENCE [LARGE SCALE GENOMIC DNA]</scope>
    <source>
        <strain evidence="15 16">36-1</strain>
    </source>
</reference>
<evidence type="ECO:0000256" key="2">
    <source>
        <dbReference type="ARBA" id="ARBA00022527"/>
    </source>
</evidence>
<evidence type="ECO:0000256" key="11">
    <source>
        <dbReference type="PROSITE-ProRule" id="PRU10141"/>
    </source>
</evidence>
<feature type="compositionally biased region" description="Basic residues" evidence="12">
    <location>
        <begin position="142"/>
        <end position="156"/>
    </location>
</feature>
<dbReference type="EC" id="2.7.11.1" evidence="1"/>
<comment type="similarity">
    <text evidence="8">Belongs to the protein kinase superfamily. STE Ser/Thr protein kinase family. COT1 subfamily.</text>
</comment>
<dbReference type="AlphaFoldDB" id="A0A2U3DSB0"/>
<dbReference type="InterPro" id="IPR000719">
    <property type="entry name" value="Prot_kinase_dom"/>
</dbReference>
<feature type="compositionally biased region" description="Polar residues" evidence="12">
    <location>
        <begin position="223"/>
        <end position="233"/>
    </location>
</feature>
<evidence type="ECO:0000259" key="13">
    <source>
        <dbReference type="PROSITE" id="PS50011"/>
    </source>
</evidence>
<feature type="region of interest" description="Disordered" evidence="12">
    <location>
        <begin position="520"/>
        <end position="617"/>
    </location>
</feature>
<gene>
    <name evidence="15" type="ORF">PCL_07315</name>
</gene>
<evidence type="ECO:0000256" key="7">
    <source>
        <dbReference type="ARBA" id="ARBA00022840"/>
    </source>
</evidence>
<keyword evidence="7 11" id="KW-0067">ATP-binding</keyword>
<evidence type="ECO:0000259" key="14">
    <source>
        <dbReference type="PROSITE" id="PS51285"/>
    </source>
</evidence>
<dbReference type="EMBL" id="LCWV01000037">
    <property type="protein sequence ID" value="PWI65138.1"/>
    <property type="molecule type" value="Genomic_DNA"/>
</dbReference>
<comment type="caution">
    <text evidence="15">The sequence shown here is derived from an EMBL/GenBank/DDBJ whole genome shotgun (WGS) entry which is preliminary data.</text>
</comment>
<dbReference type="Gene3D" id="1.10.510.10">
    <property type="entry name" value="Transferase(Phosphotransferase) domain 1"/>
    <property type="match status" value="1"/>
</dbReference>
<dbReference type="Proteomes" id="UP000245956">
    <property type="component" value="Unassembled WGS sequence"/>
</dbReference>
<keyword evidence="2" id="KW-0723">Serine/threonine-protein kinase</keyword>
<dbReference type="PANTHER" id="PTHR22988">
    <property type="entry name" value="MYOTONIC DYSTROPHY S/T KINASE-RELATED"/>
    <property type="match status" value="1"/>
</dbReference>
<dbReference type="FunFam" id="1.10.510.10:FF:000229">
    <property type="entry name" value="Serine/threonine-protein kinase cot-1"/>
    <property type="match status" value="1"/>
</dbReference>
<sequence length="1088" mass="120398">MEYWFPKAVIPSVTEVGETLTRACRYLRSLDSASGSGSIITNTVDDRESESERSKFPRRKSQAQERESKRGAPAPSLAAGWLAPTPRQVDCSAVGFRRACVGRTSRGPAGRGSPGAHAGEGEPVARGLEECGIESTNVCEKTRKRSSLTGRGKQKPARGSGPGRTLHLPPWPTGGEPRRASPPEGTSPPSRWVPALPPAGTLPWAALGCPGGTLHGSAVPTAGPNTTSAPSRTGSHRTLTKLRWQPCWCHRSSSRAPPRQTGTSPRLPSLSATFLQWQAARCARPPLSCWQPPIPPVVPTPPGDAPAAWPQPPPSPQVKENSPHRAQPVLRNESRSGCPSTLLLLHRPSSHHLVLASKSNPSRRAPGQDATGGTKPCPPIVSLSRAAPHLPQHHCSPDVLAQFSHCISCSAEPDGTMDANNNRLHLNFGNNDRLPVNDRAYPTTPSTFPQPVFPNQAGQQQQQHHQQQNHPQGGMQAHQQAYGGYAPQGYFPQAQTGYAAPYPAQAVTNDYAHAQNGVYQARSNTPGTNDPNVGLAHQFSHQNLGGGAARGAQYAPRGPPSGQRPRTAGGSAQPGPYGAYVNAPPMPTQSQPPAEIFQSAPERNPDKYGTNANSNQKKCSQLATDFFKDSVKRARERNQRQSELELKLQDPGQNPARKEQLWSTAGRKEGQYLRFLRTKDKPENYTTVKIIGKGAFGEVKLVQKKGDGKVYAMKSLIKTEMFRKDQLAHVRSERDILAESDSPWVVKLYTTFQDSYFLYMLMEFLPGGDLMTMLIKYEIFSEDITRFYIAEIVLAIEAVHKLGFIHRDIKPDNILLDRGGHVKLTDFGLSTGFHRLHDNNYYQQLLQGKSNRPRDRNSVAIDQINLTVSNRSQINDWRRSRRLMAYSTVGTPDYIAPEIFTGHGYSFDCDWWSLGTIMFECLVGWPPFCAEDSHDTYRKIVNWRQTLYFPDDITLGVEAENLIRSMVCNTENRLGRGGAHEIKNHPFFRGVDFDSLRRIRAPFEPRLTSNIDTTYFPTDEIDQTDNATVLKAQAMQNNRGQPEESPEMSLPFIGYTFKRFDNNFRWAAAVGVFMDEEGDLHQHMREKT</sequence>
<dbReference type="CDD" id="cd05629">
    <property type="entry name" value="STKc_NDR_like_fungal"/>
    <property type="match status" value="1"/>
</dbReference>
<feature type="compositionally biased region" description="Low complexity" evidence="12">
    <location>
        <begin position="454"/>
        <end position="477"/>
    </location>
</feature>
<dbReference type="SMART" id="SM00133">
    <property type="entry name" value="S_TK_X"/>
    <property type="match status" value="1"/>
</dbReference>
<evidence type="ECO:0000313" key="16">
    <source>
        <dbReference type="Proteomes" id="UP000245956"/>
    </source>
</evidence>
<feature type="region of interest" description="Disordered" evidence="12">
    <location>
        <begin position="215"/>
        <end position="237"/>
    </location>
</feature>
<organism evidence="15 16">
    <name type="scientific">Purpureocillium lilacinum</name>
    <name type="common">Paecilomyces lilacinus</name>
    <dbReference type="NCBI Taxonomy" id="33203"/>
    <lineage>
        <taxon>Eukaryota</taxon>
        <taxon>Fungi</taxon>
        <taxon>Dikarya</taxon>
        <taxon>Ascomycota</taxon>
        <taxon>Pezizomycotina</taxon>
        <taxon>Sordariomycetes</taxon>
        <taxon>Hypocreomycetidae</taxon>
        <taxon>Hypocreales</taxon>
        <taxon>Ophiocordycipitaceae</taxon>
        <taxon>Purpureocillium</taxon>
    </lineage>
</organism>
<dbReference type="InterPro" id="IPR017441">
    <property type="entry name" value="Protein_kinase_ATP_BS"/>
</dbReference>
<accession>A0A2U3DSB0</accession>
<dbReference type="Pfam" id="PF00069">
    <property type="entry name" value="Pkinase"/>
    <property type="match status" value="2"/>
</dbReference>
<evidence type="ECO:0000256" key="3">
    <source>
        <dbReference type="ARBA" id="ARBA00022553"/>
    </source>
</evidence>
<dbReference type="FunFam" id="3.30.200.20:FF:000192">
    <property type="entry name" value="Serine/threonine-protein kinase cot-1"/>
    <property type="match status" value="1"/>
</dbReference>
<dbReference type="SUPFAM" id="SSF56112">
    <property type="entry name" value="Protein kinase-like (PK-like)"/>
    <property type="match status" value="1"/>
</dbReference>
<dbReference type="PROSITE" id="PS50011">
    <property type="entry name" value="PROTEIN_KINASE_DOM"/>
    <property type="match status" value="1"/>
</dbReference>
<comment type="catalytic activity">
    <reaction evidence="9">
        <text>L-threonyl-[protein] + ATP = O-phospho-L-threonyl-[protein] + ADP + H(+)</text>
        <dbReference type="Rhea" id="RHEA:46608"/>
        <dbReference type="Rhea" id="RHEA-COMP:11060"/>
        <dbReference type="Rhea" id="RHEA-COMP:11605"/>
        <dbReference type="ChEBI" id="CHEBI:15378"/>
        <dbReference type="ChEBI" id="CHEBI:30013"/>
        <dbReference type="ChEBI" id="CHEBI:30616"/>
        <dbReference type="ChEBI" id="CHEBI:61977"/>
        <dbReference type="ChEBI" id="CHEBI:456216"/>
        <dbReference type="EC" id="2.7.11.1"/>
    </reaction>
</comment>
<evidence type="ECO:0000256" key="8">
    <source>
        <dbReference type="ARBA" id="ARBA00038271"/>
    </source>
</evidence>
<evidence type="ECO:0000256" key="1">
    <source>
        <dbReference type="ARBA" id="ARBA00012513"/>
    </source>
</evidence>
<feature type="region of interest" description="Disordered" evidence="12">
    <location>
        <begin position="104"/>
        <end position="123"/>
    </location>
</feature>
<feature type="domain" description="Protein kinase" evidence="13">
    <location>
        <begin position="685"/>
        <end position="988"/>
    </location>
</feature>
<keyword evidence="5 11" id="KW-0547">Nucleotide-binding</keyword>
<dbReference type="PROSITE" id="PS00108">
    <property type="entry name" value="PROTEIN_KINASE_ST"/>
    <property type="match status" value="1"/>
</dbReference>
<feature type="region of interest" description="Disordered" evidence="12">
    <location>
        <begin position="355"/>
        <end position="375"/>
    </location>
</feature>
<feature type="region of interest" description="Disordered" evidence="12">
    <location>
        <begin position="633"/>
        <end position="663"/>
    </location>
</feature>
<name>A0A2U3DSB0_PURLI</name>
<dbReference type="Gene3D" id="3.30.200.20">
    <property type="entry name" value="Phosphorylase Kinase, domain 1"/>
    <property type="match status" value="1"/>
</dbReference>
<feature type="compositionally biased region" description="Basic and acidic residues" evidence="12">
    <location>
        <begin position="44"/>
        <end position="55"/>
    </location>
</feature>
<comment type="catalytic activity">
    <reaction evidence="10">
        <text>L-seryl-[protein] + ATP = O-phospho-L-seryl-[protein] + ADP + H(+)</text>
        <dbReference type="Rhea" id="RHEA:17989"/>
        <dbReference type="Rhea" id="RHEA-COMP:9863"/>
        <dbReference type="Rhea" id="RHEA-COMP:11604"/>
        <dbReference type="ChEBI" id="CHEBI:15378"/>
        <dbReference type="ChEBI" id="CHEBI:29999"/>
        <dbReference type="ChEBI" id="CHEBI:30616"/>
        <dbReference type="ChEBI" id="CHEBI:83421"/>
        <dbReference type="ChEBI" id="CHEBI:456216"/>
        <dbReference type="EC" id="2.7.11.1"/>
    </reaction>
</comment>
<dbReference type="GO" id="GO:0071944">
    <property type="term" value="C:cell periphery"/>
    <property type="evidence" value="ECO:0007669"/>
    <property type="project" value="UniProtKB-ARBA"/>
</dbReference>
<dbReference type="PROSITE" id="PS00107">
    <property type="entry name" value="PROTEIN_KINASE_ATP"/>
    <property type="match status" value="1"/>
</dbReference>
<evidence type="ECO:0000256" key="12">
    <source>
        <dbReference type="SAM" id="MobiDB-lite"/>
    </source>
</evidence>
<keyword evidence="3" id="KW-0597">Phosphoprotein</keyword>
<dbReference type="InterPro" id="IPR000961">
    <property type="entry name" value="AGC-kinase_C"/>
</dbReference>
<feature type="region of interest" description="Disordered" evidence="12">
    <location>
        <begin position="37"/>
        <end position="81"/>
    </location>
</feature>
<dbReference type="FunFam" id="1.10.510.10:FF:000086">
    <property type="entry name" value="Non-specific serine/threonine protein kinase"/>
    <property type="match status" value="1"/>
</dbReference>
<proteinExistence type="inferred from homology"/>
<dbReference type="InterPro" id="IPR008271">
    <property type="entry name" value="Ser/Thr_kinase_AS"/>
</dbReference>
<dbReference type="SMART" id="SM00220">
    <property type="entry name" value="S_TKc"/>
    <property type="match status" value="1"/>
</dbReference>
<feature type="region of interest" description="Disordered" evidence="12">
    <location>
        <begin position="442"/>
        <end position="478"/>
    </location>
</feature>
<evidence type="ECO:0000256" key="10">
    <source>
        <dbReference type="ARBA" id="ARBA00048679"/>
    </source>
</evidence>
<feature type="compositionally biased region" description="Basic and acidic residues" evidence="12">
    <location>
        <begin position="633"/>
        <end position="648"/>
    </location>
</feature>
<evidence type="ECO:0000256" key="6">
    <source>
        <dbReference type="ARBA" id="ARBA00022777"/>
    </source>
</evidence>
<keyword evidence="6" id="KW-0418">Kinase</keyword>
<protein>
    <recommendedName>
        <fullName evidence="1">non-specific serine/threonine protein kinase</fullName>
        <ecNumber evidence="1">2.7.11.1</ecNumber>
    </recommendedName>
</protein>
<evidence type="ECO:0000313" key="15">
    <source>
        <dbReference type="EMBL" id="PWI65138.1"/>
    </source>
</evidence>
<dbReference type="GO" id="GO:0004674">
    <property type="term" value="F:protein serine/threonine kinase activity"/>
    <property type="evidence" value="ECO:0007669"/>
    <property type="project" value="UniProtKB-KW"/>
</dbReference>
<feature type="binding site" evidence="11">
    <location>
        <position position="714"/>
    </location>
    <ligand>
        <name>ATP</name>
        <dbReference type="ChEBI" id="CHEBI:30616"/>
    </ligand>
</feature>
<feature type="region of interest" description="Disordered" evidence="12">
    <location>
        <begin position="139"/>
        <end position="194"/>
    </location>
</feature>
<dbReference type="InterPro" id="IPR050839">
    <property type="entry name" value="Rho-assoc_Ser/Thr_Kinase"/>
</dbReference>
<dbReference type="PROSITE" id="PS51285">
    <property type="entry name" value="AGC_KINASE_CTER"/>
    <property type="match status" value="1"/>
</dbReference>
<keyword evidence="4" id="KW-0808">Transferase</keyword>
<evidence type="ECO:0000256" key="4">
    <source>
        <dbReference type="ARBA" id="ARBA00022679"/>
    </source>
</evidence>
<feature type="domain" description="AGC-kinase C-terminal" evidence="14">
    <location>
        <begin position="989"/>
        <end position="1067"/>
    </location>
</feature>
<feature type="compositionally biased region" description="Polar residues" evidence="12">
    <location>
        <begin position="520"/>
        <end position="531"/>
    </location>
</feature>